<keyword evidence="2" id="KW-1185">Reference proteome</keyword>
<comment type="caution">
    <text evidence="1">The sequence shown here is derived from an EMBL/GenBank/DDBJ whole genome shotgun (WGS) entry which is preliminary data.</text>
</comment>
<name>A0A8B6E8C8_MYTGA</name>
<accession>A0A8B6E8C8</accession>
<evidence type="ECO:0000313" key="1">
    <source>
        <dbReference type="EMBL" id="VDI30224.1"/>
    </source>
</evidence>
<organism evidence="1 2">
    <name type="scientific">Mytilus galloprovincialis</name>
    <name type="common">Mediterranean mussel</name>
    <dbReference type="NCBI Taxonomy" id="29158"/>
    <lineage>
        <taxon>Eukaryota</taxon>
        <taxon>Metazoa</taxon>
        <taxon>Spiralia</taxon>
        <taxon>Lophotrochozoa</taxon>
        <taxon>Mollusca</taxon>
        <taxon>Bivalvia</taxon>
        <taxon>Autobranchia</taxon>
        <taxon>Pteriomorphia</taxon>
        <taxon>Mytilida</taxon>
        <taxon>Mytiloidea</taxon>
        <taxon>Mytilidae</taxon>
        <taxon>Mytilinae</taxon>
        <taxon>Mytilus</taxon>
    </lineage>
</organism>
<proteinExistence type="predicted"/>
<gene>
    <name evidence="1" type="ORF">MGAL_10B036342</name>
</gene>
<reference evidence="1" key="1">
    <citation type="submission" date="2018-11" db="EMBL/GenBank/DDBJ databases">
        <authorList>
            <person name="Alioto T."/>
            <person name="Alioto T."/>
        </authorList>
    </citation>
    <scope>NUCLEOTIDE SEQUENCE</scope>
</reference>
<dbReference type="OrthoDB" id="6066115at2759"/>
<protein>
    <submittedName>
        <fullName evidence="1">Uncharacterized protein</fullName>
    </submittedName>
</protein>
<dbReference type="EMBL" id="UYJE01004674">
    <property type="protein sequence ID" value="VDI30224.1"/>
    <property type="molecule type" value="Genomic_DNA"/>
</dbReference>
<dbReference type="AlphaFoldDB" id="A0A8B6E8C8"/>
<dbReference type="Proteomes" id="UP000596742">
    <property type="component" value="Unassembled WGS sequence"/>
</dbReference>
<sequence length="265" mass="30798">MVNIETRYISKEGYFQHTVESEHQKELLSSICSGRLKFGKRNQFLTLFDEDVTLMPHDDVLVRLRNTMDTKNQCNTGSVEEKICATDYITLSSAICGALHNETSGSANKFVMKRMISLNARQTSKFMQIQNGQIAFTELVSSRSFMKVGDFHKSHFIEERFLNQDRTFWLRRYSSEDKENKQYLKITQDGNITLQQDGGSVFQLKCSAKEAYFIVEEIDEKKLLCFNGHSVQFVEYPHGRNDMNYIVCIPEKFRFQVNKVACNRQ</sequence>
<evidence type="ECO:0000313" key="2">
    <source>
        <dbReference type="Proteomes" id="UP000596742"/>
    </source>
</evidence>